<gene>
    <name evidence="1" type="ORF">SDC9_08029</name>
</gene>
<dbReference type="AlphaFoldDB" id="A0A644T6K3"/>
<dbReference type="EMBL" id="VSSQ01000017">
    <property type="protein sequence ID" value="MPL62409.1"/>
    <property type="molecule type" value="Genomic_DNA"/>
</dbReference>
<evidence type="ECO:0008006" key="2">
    <source>
        <dbReference type="Google" id="ProtNLM"/>
    </source>
</evidence>
<proteinExistence type="predicted"/>
<reference evidence="1" key="1">
    <citation type="submission" date="2019-08" db="EMBL/GenBank/DDBJ databases">
        <authorList>
            <person name="Kucharzyk K."/>
            <person name="Murdoch R.W."/>
            <person name="Higgins S."/>
            <person name="Loffler F."/>
        </authorList>
    </citation>
    <scope>NUCLEOTIDE SEQUENCE</scope>
</reference>
<dbReference type="Gene3D" id="3.40.630.30">
    <property type="match status" value="1"/>
</dbReference>
<sequence length="214" mass="25394">MENFKKSKSLENKSELVRAKEKAKIIDNLPIQILEGRSISLLEISSDYDIEDFYNLVNSNEDFSHFVSRGFKNNQDFESFKEEIAKWFNSRTNFIFLCKRKTENLASFGVVILYDLNTLKDEVSLSVFLEEEKRNSQIFSQIFLLISDFIFNKLDIESAKFEIYSDNEYMLNMVRKREKFGVKEEESSRKDLKKFTLSKNEGKHLLFKFKDLYL</sequence>
<name>A0A644T6K3_9ZZZZ</name>
<dbReference type="InterPro" id="IPR016181">
    <property type="entry name" value="Acyl_CoA_acyltransferase"/>
</dbReference>
<dbReference type="SUPFAM" id="SSF55729">
    <property type="entry name" value="Acyl-CoA N-acyltransferases (Nat)"/>
    <property type="match status" value="1"/>
</dbReference>
<comment type="caution">
    <text evidence="1">The sequence shown here is derived from an EMBL/GenBank/DDBJ whole genome shotgun (WGS) entry which is preliminary data.</text>
</comment>
<evidence type="ECO:0000313" key="1">
    <source>
        <dbReference type="EMBL" id="MPL62409.1"/>
    </source>
</evidence>
<organism evidence="1">
    <name type="scientific">bioreactor metagenome</name>
    <dbReference type="NCBI Taxonomy" id="1076179"/>
    <lineage>
        <taxon>unclassified sequences</taxon>
        <taxon>metagenomes</taxon>
        <taxon>ecological metagenomes</taxon>
    </lineage>
</organism>
<protein>
    <recommendedName>
        <fullName evidence="2">N-acetyltransferase domain-containing protein</fullName>
    </recommendedName>
</protein>
<accession>A0A644T6K3</accession>